<name>A0A139PKQ6_STROR</name>
<feature type="region of interest" description="Disordered" evidence="2">
    <location>
        <begin position="333"/>
        <end position="389"/>
    </location>
</feature>
<evidence type="ECO:0000259" key="3">
    <source>
        <dbReference type="Pfam" id="PF18041"/>
    </source>
</evidence>
<comment type="function">
    <text evidence="1">Early cell division protein that marks the future cell division site and supports proper FtsZ ring positioning.</text>
</comment>
<dbReference type="Proteomes" id="UP000070053">
    <property type="component" value="Unassembled WGS sequence"/>
</dbReference>
<reference evidence="5 6" key="1">
    <citation type="submission" date="2016-01" db="EMBL/GenBank/DDBJ databases">
        <title>Highly variable Streptococcus oralis are common among viridans streptococci isolated from primates.</title>
        <authorList>
            <person name="Denapaite D."/>
            <person name="Rieger M."/>
            <person name="Koendgen S."/>
            <person name="Brueckner R."/>
            <person name="Ochigava I."/>
            <person name="Kappeler P."/>
            <person name="Maetz-Rensing K."/>
            <person name="Leendertz F."/>
            <person name="Hakenbeck R."/>
        </authorList>
    </citation>
    <scope>NUCLEOTIDE SEQUENCE [LARGE SCALE GENOMIC DNA]</scope>
    <source>
        <strain evidence="5 6">DD21</strain>
    </source>
</reference>
<dbReference type="GO" id="GO:0051301">
    <property type="term" value="P:cell division"/>
    <property type="evidence" value="ECO:0007669"/>
    <property type="project" value="UniProtKB-UniRule"/>
</dbReference>
<keyword evidence="1" id="KW-0131">Cell cycle</keyword>
<evidence type="ECO:0000313" key="5">
    <source>
        <dbReference type="EMBL" id="KXT90813.1"/>
    </source>
</evidence>
<comment type="subcellular location">
    <subcellularLocation>
        <location evidence="1">Cell membrane</location>
        <topology evidence="1">Single-pass membrane protein</topology>
    </subcellularLocation>
    <text evidence="1">In newborn cells, forms a ring positioned at mid-cell. Soon after cell division starts and the cells begin elongating, the ring splits into two rings that, as elongation proceeds, move along and mark the future division sites.</text>
</comment>
<evidence type="ECO:0000256" key="2">
    <source>
        <dbReference type="SAM" id="MobiDB-lite"/>
    </source>
</evidence>
<feature type="compositionally biased region" description="Polar residues" evidence="2">
    <location>
        <begin position="155"/>
        <end position="164"/>
    </location>
</feature>
<dbReference type="Pfam" id="PF18708">
    <property type="entry name" value="MapZ_C2"/>
    <property type="match status" value="1"/>
</dbReference>
<proteinExistence type="inferred from homology"/>
<dbReference type="InterPro" id="IPR041295">
    <property type="entry name" value="MapZ_EC1"/>
</dbReference>
<dbReference type="InterPro" id="IPR040532">
    <property type="entry name" value="MapZ_C2"/>
</dbReference>
<feature type="region of interest" description="Disordered" evidence="2">
    <location>
        <begin position="81"/>
        <end position="128"/>
    </location>
</feature>
<keyword evidence="1" id="KW-0472">Membrane</keyword>
<keyword evidence="1" id="KW-1133">Transmembrane helix</keyword>
<comment type="similarity">
    <text evidence="1">Belongs to the MapZ family.</text>
</comment>
<feature type="compositionally biased region" description="Low complexity" evidence="2">
    <location>
        <begin position="333"/>
        <end position="380"/>
    </location>
</feature>
<organism evidence="5 6">
    <name type="scientific">Streptococcus oralis</name>
    <dbReference type="NCBI Taxonomy" id="1303"/>
    <lineage>
        <taxon>Bacteria</taxon>
        <taxon>Bacillati</taxon>
        <taxon>Bacillota</taxon>
        <taxon>Bacilli</taxon>
        <taxon>Lactobacillales</taxon>
        <taxon>Streptococcaceae</taxon>
        <taxon>Streptococcus</taxon>
    </lineage>
</organism>
<evidence type="ECO:0000259" key="4">
    <source>
        <dbReference type="Pfam" id="PF18708"/>
    </source>
</evidence>
<feature type="transmembrane region" description="Helical" evidence="1">
    <location>
        <begin position="174"/>
        <end position="194"/>
    </location>
</feature>
<comment type="caution">
    <text evidence="5">The sequence shown here is derived from an EMBL/GenBank/DDBJ whole genome shotgun (WGS) entry which is preliminary data.</text>
</comment>
<feature type="region of interest" description="Disordered" evidence="2">
    <location>
        <begin position="1"/>
        <end position="22"/>
    </location>
</feature>
<dbReference type="HAMAP" id="MF_01941">
    <property type="entry name" value="MapZ"/>
    <property type="match status" value="1"/>
</dbReference>
<comment type="subunit">
    <text evidence="1">Interacts with FtsZ.</text>
</comment>
<protein>
    <recommendedName>
        <fullName evidence="1">Mid-cell-anchored protein Z</fullName>
    </recommendedName>
</protein>
<keyword evidence="1" id="KW-0812">Transmembrane</keyword>
<feature type="compositionally biased region" description="Polar residues" evidence="2">
    <location>
        <begin position="111"/>
        <end position="120"/>
    </location>
</feature>
<keyword evidence="1" id="KW-1003">Cell membrane</keyword>
<gene>
    <name evidence="1" type="primary">mapZ</name>
    <name evidence="5" type="ORF">SORDD21_01053</name>
</gene>
<dbReference type="OrthoDB" id="2199073at2"/>
<dbReference type="Pfam" id="PF18041">
    <property type="entry name" value="MapZ_EC1"/>
    <property type="match status" value="1"/>
</dbReference>
<evidence type="ECO:0000256" key="1">
    <source>
        <dbReference type="HAMAP-Rule" id="MF_01941"/>
    </source>
</evidence>
<sequence>MSNKTQDQQNHEQQEAQFDFGEAKDLTVGQVIRKNEEVEAGVLPEDSILDKYIKQHREEIEADKFETRQFKKEELLAAQAQEELTQEVPEITEESAPVIEKPETVSEETVSDSAETTSSDVILPPLGEENKDLESLVLEKQAPVEVADEKEEETSILSRSAQSEPESDSKKRKWVVAGSVLAAALVLAGSYYVYRQVTRSNQAIQSSQSSSNNQETQTDLQEFNTLYDAFYTDANKTALKNSQFDKLDQLKTLLDKLEGSREHTLAKSKYDSLATQIKAIQDINAQFETPAITDGVLDTNAKIKANAKFAEIKTGNTELDKLLDKAISLGKSQQTSASSSSSSSSSQESSSTTTDSSTNSSSASSSSASSSPTAPASNDTNGGLSSDGVNLQRSVSRVPYNQSAVDDSNNPAWTFADGVLEQILATSRARGYITGNQYILERVNIVNGNGYYNLYKPDGTYLFTLNCKTGYFVGNASGHADDLDY</sequence>
<feature type="region of interest" description="Disordered" evidence="2">
    <location>
        <begin position="142"/>
        <end position="169"/>
    </location>
</feature>
<dbReference type="PATRIC" id="fig|1303.81.peg.1291"/>
<dbReference type="EMBL" id="LQZP01000267">
    <property type="protein sequence ID" value="KXT90813.1"/>
    <property type="molecule type" value="Genomic_DNA"/>
</dbReference>
<dbReference type="InterPro" id="IPR030858">
    <property type="entry name" value="MapZ"/>
</dbReference>
<dbReference type="GO" id="GO:0005886">
    <property type="term" value="C:plasma membrane"/>
    <property type="evidence" value="ECO:0007669"/>
    <property type="project" value="UniProtKB-SubCell"/>
</dbReference>
<feature type="domain" description="MapZ extracellular" evidence="3">
    <location>
        <begin position="205"/>
        <end position="328"/>
    </location>
</feature>
<accession>A0A139PKQ6</accession>
<feature type="domain" description="MapZ extracellular C-terminal" evidence="4">
    <location>
        <begin position="397"/>
        <end position="475"/>
    </location>
</feature>
<evidence type="ECO:0000313" key="6">
    <source>
        <dbReference type="Proteomes" id="UP000070053"/>
    </source>
</evidence>
<keyword evidence="1" id="KW-0132">Cell division</keyword>
<dbReference type="AlphaFoldDB" id="A0A139PKQ6"/>